<dbReference type="InterPro" id="IPR028081">
    <property type="entry name" value="Leu-bd"/>
</dbReference>
<dbReference type="InterPro" id="IPR028082">
    <property type="entry name" value="Peripla_BP_I"/>
</dbReference>
<dbReference type="EMBL" id="BIFT01000002">
    <property type="protein sequence ID" value="GCE30200.1"/>
    <property type="molecule type" value="Genomic_DNA"/>
</dbReference>
<dbReference type="Proteomes" id="UP000287171">
    <property type="component" value="Unassembled WGS sequence"/>
</dbReference>
<organism evidence="5 6">
    <name type="scientific">Dictyobacter alpinus</name>
    <dbReference type="NCBI Taxonomy" id="2014873"/>
    <lineage>
        <taxon>Bacteria</taxon>
        <taxon>Bacillati</taxon>
        <taxon>Chloroflexota</taxon>
        <taxon>Ktedonobacteria</taxon>
        <taxon>Ktedonobacterales</taxon>
        <taxon>Dictyobacteraceae</taxon>
        <taxon>Dictyobacter</taxon>
    </lineage>
</organism>
<feature type="chain" id="PRO_5019479178" description="Leucine-binding protein domain-containing protein" evidence="3">
    <location>
        <begin position="23"/>
        <end position="350"/>
    </location>
</feature>
<dbReference type="AlphaFoldDB" id="A0A402BFZ3"/>
<proteinExistence type="inferred from homology"/>
<gene>
    <name evidence="5" type="ORF">KDA_56840</name>
</gene>
<dbReference type="PANTHER" id="PTHR30483">
    <property type="entry name" value="LEUCINE-SPECIFIC-BINDING PROTEIN"/>
    <property type="match status" value="1"/>
</dbReference>
<name>A0A402BFZ3_9CHLR</name>
<sequence length="350" mass="37501">MTRLRAALLTPLTGSLSPFGQACATGLTLWAEHAAQLPPPWTGVDLAVYDMGRDINASMYTVLATAPDVLFGPYGSNTMLATARATSRVIWNHSGATSKISRPVFPHIINVLSPASSYFSTVLQAIRASDPQVSTISLLYANTGFARDVANGAIRAAMALNFKLHLVSFESSQAAPVAPLVPSADILLVVGNFADELAVAPILLRRLWRAAAFVGAGVEDVLAPLGEQREGLLGPAQWLARVAPEPDEGPDATWFVHHYKAMAGVEPPYPAAQAFAAGLLYARCLRDSNHHDDVTQLAAANQLMCNTLYGAFKIDPASGLQIGHQVLVVQWQQGVRRVVWPPEQAERPLI</sequence>
<accession>A0A402BFZ3</accession>
<comment type="caution">
    <text evidence="5">The sequence shown here is derived from an EMBL/GenBank/DDBJ whole genome shotgun (WGS) entry which is preliminary data.</text>
</comment>
<keyword evidence="6" id="KW-1185">Reference proteome</keyword>
<dbReference type="Pfam" id="PF13458">
    <property type="entry name" value="Peripla_BP_6"/>
    <property type="match status" value="1"/>
</dbReference>
<evidence type="ECO:0000256" key="3">
    <source>
        <dbReference type="SAM" id="SignalP"/>
    </source>
</evidence>
<dbReference type="PROSITE" id="PS51257">
    <property type="entry name" value="PROKAR_LIPOPROTEIN"/>
    <property type="match status" value="1"/>
</dbReference>
<comment type="similarity">
    <text evidence="1">Belongs to the leucine-binding protein family.</text>
</comment>
<dbReference type="InterPro" id="IPR051010">
    <property type="entry name" value="BCAA_transport"/>
</dbReference>
<dbReference type="OrthoDB" id="3205221at2"/>
<dbReference type="RefSeq" id="WP_126630351.1">
    <property type="nucleotide sequence ID" value="NZ_BIFT01000002.1"/>
</dbReference>
<dbReference type="Gene3D" id="3.40.50.2300">
    <property type="match status" value="2"/>
</dbReference>
<evidence type="ECO:0000256" key="1">
    <source>
        <dbReference type="ARBA" id="ARBA00010062"/>
    </source>
</evidence>
<evidence type="ECO:0000313" key="6">
    <source>
        <dbReference type="Proteomes" id="UP000287171"/>
    </source>
</evidence>
<evidence type="ECO:0000259" key="4">
    <source>
        <dbReference type="Pfam" id="PF13458"/>
    </source>
</evidence>
<dbReference type="PANTHER" id="PTHR30483:SF37">
    <property type="entry name" value="ABC TRANSPORTER SUBSTRATE-BINDING PROTEIN"/>
    <property type="match status" value="1"/>
</dbReference>
<evidence type="ECO:0000313" key="5">
    <source>
        <dbReference type="EMBL" id="GCE30200.1"/>
    </source>
</evidence>
<reference evidence="6" key="1">
    <citation type="submission" date="2018-12" db="EMBL/GenBank/DDBJ databases">
        <title>Tengunoibacter tsumagoiensis gen. nov., sp. nov., Dictyobacter kobayashii sp. nov., D. alpinus sp. nov., and D. joshuensis sp. nov. and description of Dictyobacteraceae fam. nov. within the order Ktedonobacterales isolated from Tengu-no-mugimeshi.</title>
        <authorList>
            <person name="Wang C.M."/>
            <person name="Zheng Y."/>
            <person name="Sakai Y."/>
            <person name="Toyoda A."/>
            <person name="Minakuchi Y."/>
            <person name="Abe K."/>
            <person name="Yokota A."/>
            <person name="Yabe S."/>
        </authorList>
    </citation>
    <scope>NUCLEOTIDE SEQUENCE [LARGE SCALE GENOMIC DNA]</scope>
    <source>
        <strain evidence="6">Uno16</strain>
    </source>
</reference>
<protein>
    <recommendedName>
        <fullName evidence="4">Leucine-binding protein domain-containing protein</fullName>
    </recommendedName>
</protein>
<feature type="domain" description="Leucine-binding protein" evidence="4">
    <location>
        <begin position="5"/>
        <end position="333"/>
    </location>
</feature>
<feature type="signal peptide" evidence="3">
    <location>
        <begin position="1"/>
        <end position="22"/>
    </location>
</feature>
<dbReference type="SUPFAM" id="SSF53822">
    <property type="entry name" value="Periplasmic binding protein-like I"/>
    <property type="match status" value="1"/>
</dbReference>
<keyword evidence="2 3" id="KW-0732">Signal</keyword>
<evidence type="ECO:0000256" key="2">
    <source>
        <dbReference type="ARBA" id="ARBA00022729"/>
    </source>
</evidence>